<reference evidence="5 6" key="1">
    <citation type="submission" date="2018-12" db="EMBL/GenBank/DDBJ databases">
        <authorList>
            <person name="Yu L."/>
        </authorList>
    </citation>
    <scope>NUCLEOTIDE SEQUENCE [LARGE SCALE GENOMIC DNA]</scope>
    <source>
        <strain evidence="5 6">HAW-EB5</strain>
    </source>
</reference>
<dbReference type="InterPro" id="IPR036388">
    <property type="entry name" value="WH-like_DNA-bd_sf"/>
</dbReference>
<name>A0A3S0RPX0_9GAMM</name>
<dbReference type="Proteomes" id="UP000282060">
    <property type="component" value="Unassembled WGS sequence"/>
</dbReference>
<dbReference type="SMART" id="SM00421">
    <property type="entry name" value="HTH_LUXR"/>
    <property type="match status" value="1"/>
</dbReference>
<dbReference type="EMBL" id="RXNV01000002">
    <property type="protein sequence ID" value="RTR33593.1"/>
    <property type="molecule type" value="Genomic_DNA"/>
</dbReference>
<evidence type="ECO:0000256" key="2">
    <source>
        <dbReference type="ARBA" id="ARBA00023125"/>
    </source>
</evidence>
<dbReference type="PROSITE" id="PS50043">
    <property type="entry name" value="HTH_LUXR_2"/>
    <property type="match status" value="1"/>
</dbReference>
<keyword evidence="3" id="KW-0804">Transcription</keyword>
<organism evidence="5 6">
    <name type="scientific">Shewanella atlantica</name>
    <dbReference type="NCBI Taxonomy" id="271099"/>
    <lineage>
        <taxon>Bacteria</taxon>
        <taxon>Pseudomonadati</taxon>
        <taxon>Pseudomonadota</taxon>
        <taxon>Gammaproteobacteria</taxon>
        <taxon>Alteromonadales</taxon>
        <taxon>Shewanellaceae</taxon>
        <taxon>Shewanella</taxon>
    </lineage>
</organism>
<dbReference type="CDD" id="cd06170">
    <property type="entry name" value="LuxR_C_like"/>
    <property type="match status" value="1"/>
</dbReference>
<keyword evidence="6" id="KW-1185">Reference proteome</keyword>
<evidence type="ECO:0000256" key="1">
    <source>
        <dbReference type="ARBA" id="ARBA00023015"/>
    </source>
</evidence>
<dbReference type="SUPFAM" id="SSF46894">
    <property type="entry name" value="C-terminal effector domain of the bipartite response regulators"/>
    <property type="match status" value="1"/>
</dbReference>
<dbReference type="GO" id="GO:0006355">
    <property type="term" value="P:regulation of DNA-templated transcription"/>
    <property type="evidence" value="ECO:0007669"/>
    <property type="project" value="InterPro"/>
</dbReference>
<evidence type="ECO:0000313" key="6">
    <source>
        <dbReference type="Proteomes" id="UP000282060"/>
    </source>
</evidence>
<dbReference type="InterPro" id="IPR016032">
    <property type="entry name" value="Sig_transdc_resp-reg_C-effctor"/>
</dbReference>
<evidence type="ECO:0000259" key="4">
    <source>
        <dbReference type="PROSITE" id="PS50043"/>
    </source>
</evidence>
<dbReference type="InterPro" id="IPR000792">
    <property type="entry name" value="Tscrpt_reg_LuxR_C"/>
</dbReference>
<evidence type="ECO:0000256" key="3">
    <source>
        <dbReference type="ARBA" id="ARBA00023163"/>
    </source>
</evidence>
<accession>A0A3S0RPX0</accession>
<evidence type="ECO:0000313" key="5">
    <source>
        <dbReference type="EMBL" id="RTR33593.1"/>
    </source>
</evidence>
<keyword evidence="1" id="KW-0805">Transcription regulation</keyword>
<keyword evidence="2" id="KW-0238">DNA-binding</keyword>
<comment type="caution">
    <text evidence="5">The sequence shown here is derived from an EMBL/GenBank/DDBJ whole genome shotgun (WGS) entry which is preliminary data.</text>
</comment>
<proteinExistence type="predicted"/>
<dbReference type="Gene3D" id="1.10.10.10">
    <property type="entry name" value="Winged helix-like DNA-binding domain superfamily/Winged helix DNA-binding domain"/>
    <property type="match status" value="1"/>
</dbReference>
<dbReference type="RefSeq" id="WP_126505146.1">
    <property type="nucleotide sequence ID" value="NZ_RXNV01000002.1"/>
</dbReference>
<dbReference type="PANTHER" id="PTHR44688:SF16">
    <property type="entry name" value="DNA-BINDING TRANSCRIPTIONAL ACTIVATOR DEVR_DOSR"/>
    <property type="match status" value="1"/>
</dbReference>
<dbReference type="GO" id="GO:0003677">
    <property type="term" value="F:DNA binding"/>
    <property type="evidence" value="ECO:0007669"/>
    <property type="project" value="UniProtKB-KW"/>
</dbReference>
<sequence>MSNTKTKHCNIDSIYVSQANEVLSKYGITNFFYGITTKEKGASLYQFKRLRSRIPGEMCKANKLIFSRDSIRLLLQYYIEHFASRDGAYSDRVHLGPNVPYSPDYSGGKGEQFKRLMDKHGAVSRAIWLLPVKYNSDWRSAFVLFSDQSRKTLLSTFTDNRQEIERQLQLYATLFNDQCISQLNPISNFNCLSAKTMQVLQLTAQGYSSDEIGEKLTISESGVNYHQNRLKELFNAKNRAQLVSSAHTLGVLE</sequence>
<dbReference type="PANTHER" id="PTHR44688">
    <property type="entry name" value="DNA-BINDING TRANSCRIPTIONAL ACTIVATOR DEVR_DOSR"/>
    <property type="match status" value="1"/>
</dbReference>
<protein>
    <submittedName>
        <fullName evidence="5">LuxR family transcriptional regulator</fullName>
    </submittedName>
</protein>
<dbReference type="OrthoDB" id="6115007at2"/>
<gene>
    <name evidence="5" type="ORF">EKG39_07685</name>
</gene>
<feature type="domain" description="HTH luxR-type" evidence="4">
    <location>
        <begin position="185"/>
        <end position="250"/>
    </location>
</feature>
<dbReference type="AlphaFoldDB" id="A0A3S0RPX0"/>
<dbReference type="Pfam" id="PF00196">
    <property type="entry name" value="GerE"/>
    <property type="match status" value="1"/>
</dbReference>